<feature type="transmembrane region" description="Helical" evidence="2">
    <location>
        <begin position="253"/>
        <end position="279"/>
    </location>
</feature>
<dbReference type="Proteomes" id="UP000593765">
    <property type="component" value="Chromosome"/>
</dbReference>
<feature type="transmembrane region" description="Helical" evidence="2">
    <location>
        <begin position="396"/>
        <end position="423"/>
    </location>
</feature>
<keyword evidence="2" id="KW-0812">Transmembrane</keyword>
<name>A0A7M2WPN1_9BACT</name>
<evidence type="ECO:0000313" key="3">
    <source>
        <dbReference type="EMBL" id="QOV87428.1"/>
    </source>
</evidence>
<proteinExistence type="predicted"/>
<organism evidence="3 4">
    <name type="scientific">Humisphaera borealis</name>
    <dbReference type="NCBI Taxonomy" id="2807512"/>
    <lineage>
        <taxon>Bacteria</taxon>
        <taxon>Pseudomonadati</taxon>
        <taxon>Planctomycetota</taxon>
        <taxon>Phycisphaerae</taxon>
        <taxon>Tepidisphaerales</taxon>
        <taxon>Tepidisphaeraceae</taxon>
        <taxon>Humisphaera</taxon>
    </lineage>
</organism>
<feature type="transmembrane region" description="Helical" evidence="2">
    <location>
        <begin position="300"/>
        <end position="330"/>
    </location>
</feature>
<dbReference type="EMBL" id="CP063458">
    <property type="protein sequence ID" value="QOV87428.1"/>
    <property type="molecule type" value="Genomic_DNA"/>
</dbReference>
<dbReference type="AlphaFoldDB" id="A0A7M2WPN1"/>
<evidence type="ECO:0000313" key="4">
    <source>
        <dbReference type="Proteomes" id="UP000593765"/>
    </source>
</evidence>
<feature type="transmembrane region" description="Helical" evidence="2">
    <location>
        <begin position="481"/>
        <end position="508"/>
    </location>
</feature>
<accession>A0A7M2WPN1</accession>
<keyword evidence="2" id="KW-1133">Transmembrane helix</keyword>
<evidence type="ECO:0000256" key="2">
    <source>
        <dbReference type="SAM" id="Phobius"/>
    </source>
</evidence>
<feature type="region of interest" description="Disordered" evidence="1">
    <location>
        <begin position="541"/>
        <end position="566"/>
    </location>
</feature>
<keyword evidence="4" id="KW-1185">Reference proteome</keyword>
<reference evidence="3 4" key="1">
    <citation type="submission" date="2020-10" db="EMBL/GenBank/DDBJ databases">
        <title>Wide distribution of Phycisphaera-like planctomycetes from WD2101 soil group in peatlands and genome analysis of the first cultivated representative.</title>
        <authorList>
            <person name="Dedysh S.N."/>
            <person name="Beletsky A.V."/>
            <person name="Ivanova A."/>
            <person name="Kulichevskaya I.S."/>
            <person name="Suzina N.E."/>
            <person name="Philippov D.A."/>
            <person name="Rakitin A.L."/>
            <person name="Mardanov A.V."/>
            <person name="Ravin N.V."/>
        </authorList>
    </citation>
    <scope>NUCLEOTIDE SEQUENCE [LARGE SCALE GENOMIC DNA]</scope>
    <source>
        <strain evidence="3 4">M1803</strain>
    </source>
</reference>
<dbReference type="KEGG" id="hbs:IPV69_14125"/>
<keyword evidence="2" id="KW-0472">Membrane</keyword>
<gene>
    <name evidence="3" type="ORF">IPV69_14125</name>
</gene>
<evidence type="ECO:0000256" key="1">
    <source>
        <dbReference type="SAM" id="MobiDB-lite"/>
    </source>
</evidence>
<feature type="compositionally biased region" description="Low complexity" evidence="1">
    <location>
        <begin position="541"/>
        <end position="551"/>
    </location>
</feature>
<protein>
    <submittedName>
        <fullName evidence="3">DUF1542 domain-containing protein</fullName>
    </submittedName>
</protein>
<dbReference type="RefSeq" id="WP_206290328.1">
    <property type="nucleotide sequence ID" value="NZ_CP063458.1"/>
</dbReference>
<sequence>MAEESQSNSPTVLRSINWREVFPFTNIFRGFRIAVHPSKLVLGLLALLSLYLGGRVMDAIWPTGSLANPGEIAAYQSFVDATPKADFSEKIKKDREGMEARYGSILRQAGILTDDAAIKEAAKKFARRSELESKRMWIANTAIEEAAKAKTKAIEEANKLDTEKKKKGIEDAEAAYKKAFLENKSEAGSDIAQLRRVVPEGIFKAFFEYEVQQVNGVAYAVWQNEWLAKGGVKDCVVNFFSVGPVWLWKYHTVYAVIFTVLFLLVWAVFGGAISRIAAVHVARDEKISVRQALRFSLNKVLSFIFAPVIPLVIVAIIGLVIAVGGLLLYIPVAGPIVVGAMFFLALTASVVITLVLFGTIGGFGLMYPTIAVEGSDSFDAISRSFSYVFARPWRMVFYTAVAIGYGAFTYLFVRFFVWIVLLVTHTFAGLFLSGAESGGTAYWFSQMWPEPGTFFSFKLPYEVNYAGLAWSESVASFLISFWVYLLIALVGAYAISYFLSVSTILYALMRHEVDATEMEDVYVEEMEDDLADIAPATPAAAPAASTFSPATIQGTTADVKPPEGQA</sequence>
<feature type="transmembrane region" description="Helical" evidence="2">
    <location>
        <begin position="336"/>
        <end position="357"/>
    </location>
</feature>